<evidence type="ECO:0000256" key="9">
    <source>
        <dbReference type="SAM" id="MobiDB-lite"/>
    </source>
</evidence>
<evidence type="ECO:0000256" key="7">
    <source>
        <dbReference type="ARBA" id="ARBA00026004"/>
    </source>
</evidence>
<keyword evidence="5 8" id="KW-0175">Coiled coil</keyword>
<dbReference type="Pfam" id="PF15294">
    <property type="entry name" value="Leu_zip"/>
    <property type="match status" value="1"/>
</dbReference>
<dbReference type="Proteomes" id="UP000821853">
    <property type="component" value="Chromosome 2"/>
</dbReference>
<keyword evidence="11" id="KW-1185">Reference proteome</keyword>
<comment type="function">
    <text evidence="6">Regulates ciliary localization of the BBSome complex. Together with the BBSome complex, controls SMO ciliary trafficking and contributes to the sonic hedgehog (SHH) pathway regulation. May play a role in neurite outgrowth. May have tumor suppressor function.</text>
</comment>
<dbReference type="PANTHER" id="PTHR21635">
    <property type="entry name" value="LEUCINE ZIPPER TRANSCRIPTION FACTOR LIKE"/>
    <property type="match status" value="1"/>
</dbReference>
<proteinExistence type="inferred from homology"/>
<feature type="coiled-coil region" evidence="8">
    <location>
        <begin position="54"/>
        <end position="95"/>
    </location>
</feature>
<keyword evidence="4" id="KW-0963">Cytoplasm</keyword>
<protein>
    <recommendedName>
        <fullName evidence="3">Leucine zipper transcription factor-like protein 1</fullName>
    </recommendedName>
</protein>
<dbReference type="EMBL" id="JABSTR010000004">
    <property type="protein sequence ID" value="KAH9368813.1"/>
    <property type="molecule type" value="Genomic_DNA"/>
</dbReference>
<name>A0A9J6G0Q2_HAELO</name>
<gene>
    <name evidence="10" type="ORF">HPB48_004312</name>
</gene>
<comment type="subcellular location">
    <subcellularLocation>
        <location evidence="1">Cytoplasm</location>
    </subcellularLocation>
</comment>
<sequence>MSELEDGSLIEKVSTIELEGATGGKSLQASSSRSHKLSPLEDPHGPSALLHKEIARMKSENAMLRCRLKDVESQVSQILNQKAELTERFNQKKCELVESMRNKEKKVEESTEYIEDQMSKVKLEMEESLNKSRLSQQKLESDLVLTKQKLLEVQAQLDLAEKVCGTLSRYLLSYAA</sequence>
<dbReference type="OrthoDB" id="313412at2759"/>
<reference evidence="10 11" key="1">
    <citation type="journal article" date="2020" name="Cell">
        <title>Large-Scale Comparative Analyses of Tick Genomes Elucidate Their Genetic Diversity and Vector Capacities.</title>
        <authorList>
            <consortium name="Tick Genome and Microbiome Consortium (TIGMIC)"/>
            <person name="Jia N."/>
            <person name="Wang J."/>
            <person name="Shi W."/>
            <person name="Du L."/>
            <person name="Sun Y."/>
            <person name="Zhan W."/>
            <person name="Jiang J.F."/>
            <person name="Wang Q."/>
            <person name="Zhang B."/>
            <person name="Ji P."/>
            <person name="Bell-Sakyi L."/>
            <person name="Cui X.M."/>
            <person name="Yuan T.T."/>
            <person name="Jiang B.G."/>
            <person name="Yang W.F."/>
            <person name="Lam T.T."/>
            <person name="Chang Q.C."/>
            <person name="Ding S.J."/>
            <person name="Wang X.J."/>
            <person name="Zhu J.G."/>
            <person name="Ruan X.D."/>
            <person name="Zhao L."/>
            <person name="Wei J.T."/>
            <person name="Ye R.Z."/>
            <person name="Que T.C."/>
            <person name="Du C.H."/>
            <person name="Zhou Y.H."/>
            <person name="Cheng J.X."/>
            <person name="Dai P.F."/>
            <person name="Guo W.B."/>
            <person name="Han X.H."/>
            <person name="Huang E.J."/>
            <person name="Li L.F."/>
            <person name="Wei W."/>
            <person name="Gao Y.C."/>
            <person name="Liu J.Z."/>
            <person name="Shao H.Z."/>
            <person name="Wang X."/>
            <person name="Wang C.C."/>
            <person name="Yang T.C."/>
            <person name="Huo Q.B."/>
            <person name="Li W."/>
            <person name="Chen H.Y."/>
            <person name="Chen S.E."/>
            <person name="Zhou L.G."/>
            <person name="Ni X.B."/>
            <person name="Tian J.H."/>
            <person name="Sheng Y."/>
            <person name="Liu T."/>
            <person name="Pan Y.S."/>
            <person name="Xia L.Y."/>
            <person name="Li J."/>
            <person name="Zhao F."/>
            <person name="Cao W.C."/>
        </authorList>
    </citation>
    <scope>NUCLEOTIDE SEQUENCE [LARGE SCALE GENOMIC DNA]</scope>
    <source>
        <strain evidence="10">HaeL-2018</strain>
    </source>
</reference>
<dbReference type="GO" id="GO:1903565">
    <property type="term" value="P:negative regulation of protein localization to cilium"/>
    <property type="evidence" value="ECO:0007669"/>
    <property type="project" value="TreeGrafter"/>
</dbReference>
<evidence type="ECO:0000313" key="10">
    <source>
        <dbReference type="EMBL" id="KAH9368813.1"/>
    </source>
</evidence>
<evidence type="ECO:0000256" key="4">
    <source>
        <dbReference type="ARBA" id="ARBA00022490"/>
    </source>
</evidence>
<dbReference type="InterPro" id="IPR026157">
    <property type="entry name" value="LZTFL1"/>
</dbReference>
<feature type="region of interest" description="Disordered" evidence="9">
    <location>
        <begin position="20"/>
        <end position="46"/>
    </location>
</feature>
<organism evidence="10 11">
    <name type="scientific">Haemaphysalis longicornis</name>
    <name type="common">Bush tick</name>
    <dbReference type="NCBI Taxonomy" id="44386"/>
    <lineage>
        <taxon>Eukaryota</taxon>
        <taxon>Metazoa</taxon>
        <taxon>Ecdysozoa</taxon>
        <taxon>Arthropoda</taxon>
        <taxon>Chelicerata</taxon>
        <taxon>Arachnida</taxon>
        <taxon>Acari</taxon>
        <taxon>Parasitiformes</taxon>
        <taxon>Ixodida</taxon>
        <taxon>Ixodoidea</taxon>
        <taxon>Ixodidae</taxon>
        <taxon>Haemaphysalinae</taxon>
        <taxon>Haemaphysalis</taxon>
    </lineage>
</organism>
<evidence type="ECO:0000256" key="5">
    <source>
        <dbReference type="ARBA" id="ARBA00023054"/>
    </source>
</evidence>
<evidence type="ECO:0000256" key="3">
    <source>
        <dbReference type="ARBA" id="ARBA00018920"/>
    </source>
</evidence>
<dbReference type="GO" id="GO:0005737">
    <property type="term" value="C:cytoplasm"/>
    <property type="evidence" value="ECO:0007669"/>
    <property type="project" value="UniProtKB-SubCell"/>
</dbReference>
<dbReference type="AlphaFoldDB" id="A0A9J6G0Q2"/>
<dbReference type="VEuPathDB" id="VectorBase:HLOH_056439"/>
<dbReference type="PANTHER" id="PTHR21635:SF0">
    <property type="entry name" value="LEUCINE ZIPPER TRANSCRIPTION FACTOR-LIKE PROTEIN 1"/>
    <property type="match status" value="1"/>
</dbReference>
<comment type="subunit">
    <text evidence="7">Self-associates. Interacts with BBS9; the interaction mediates the association of LZTL1 with the BBsome complex and regulates BBSome ciliary trafficking.</text>
</comment>
<evidence type="ECO:0000256" key="6">
    <source>
        <dbReference type="ARBA" id="ARBA00024898"/>
    </source>
</evidence>
<accession>A0A9J6G0Q2</accession>
<evidence type="ECO:0000256" key="2">
    <source>
        <dbReference type="ARBA" id="ARBA00008868"/>
    </source>
</evidence>
<evidence type="ECO:0000256" key="1">
    <source>
        <dbReference type="ARBA" id="ARBA00004496"/>
    </source>
</evidence>
<evidence type="ECO:0000313" key="11">
    <source>
        <dbReference type="Proteomes" id="UP000821853"/>
    </source>
</evidence>
<evidence type="ECO:0000256" key="8">
    <source>
        <dbReference type="SAM" id="Coils"/>
    </source>
</evidence>
<comment type="caution">
    <text evidence="10">The sequence shown here is derived from an EMBL/GenBank/DDBJ whole genome shotgun (WGS) entry which is preliminary data.</text>
</comment>
<comment type="similarity">
    <text evidence="2">Belongs to the LZTFL1 family.</text>
</comment>